<dbReference type="InterPro" id="IPR009717">
    <property type="entry name" value="Mo-dep_Nase_C"/>
</dbReference>
<name>A0A951QJB2_9CYAN</name>
<dbReference type="Pfam" id="PF06967">
    <property type="entry name" value="Mo-nitro_C"/>
    <property type="match status" value="1"/>
</dbReference>
<evidence type="ECO:0000313" key="4">
    <source>
        <dbReference type="Proteomes" id="UP000729701"/>
    </source>
</evidence>
<organism evidence="3 4">
    <name type="scientific">Cyanomargarita calcarea GSE-NOS-MK-12-04C</name>
    <dbReference type="NCBI Taxonomy" id="2839659"/>
    <lineage>
        <taxon>Bacteria</taxon>
        <taxon>Bacillati</taxon>
        <taxon>Cyanobacteriota</taxon>
        <taxon>Cyanophyceae</taxon>
        <taxon>Nostocales</taxon>
        <taxon>Cyanomargaritaceae</taxon>
        <taxon>Cyanomargarita</taxon>
    </lineage>
</organism>
<feature type="region of interest" description="Disordered" evidence="1">
    <location>
        <begin position="1"/>
        <end position="22"/>
    </location>
</feature>
<reference evidence="3" key="2">
    <citation type="journal article" date="2022" name="Microbiol. Resour. Announc.">
        <title>Metagenome Sequencing to Explore Phylogenomics of Terrestrial Cyanobacteria.</title>
        <authorList>
            <person name="Ward R.D."/>
            <person name="Stajich J.E."/>
            <person name="Johansen J.R."/>
            <person name="Huntemann M."/>
            <person name="Clum A."/>
            <person name="Foster B."/>
            <person name="Foster B."/>
            <person name="Roux S."/>
            <person name="Palaniappan K."/>
            <person name="Varghese N."/>
            <person name="Mukherjee S."/>
            <person name="Reddy T.B.K."/>
            <person name="Daum C."/>
            <person name="Copeland A."/>
            <person name="Chen I.A."/>
            <person name="Ivanova N.N."/>
            <person name="Kyrpides N.C."/>
            <person name="Shapiro N."/>
            <person name="Eloe-Fadrosh E.A."/>
            <person name="Pietrasiak N."/>
        </authorList>
    </citation>
    <scope>NUCLEOTIDE SEQUENCE</scope>
    <source>
        <strain evidence="3">GSE-NOS-MK-12-04C</strain>
    </source>
</reference>
<reference evidence="3" key="1">
    <citation type="submission" date="2021-05" db="EMBL/GenBank/DDBJ databases">
        <authorList>
            <person name="Pietrasiak N."/>
            <person name="Ward R."/>
            <person name="Stajich J.E."/>
            <person name="Kurbessoian T."/>
        </authorList>
    </citation>
    <scope>NUCLEOTIDE SEQUENCE</scope>
    <source>
        <strain evidence="3">GSE-NOS-MK-12-04C</strain>
    </source>
</reference>
<dbReference type="AlphaFoldDB" id="A0A951QJB2"/>
<dbReference type="Proteomes" id="UP000729701">
    <property type="component" value="Unassembled WGS sequence"/>
</dbReference>
<evidence type="ECO:0000313" key="3">
    <source>
        <dbReference type="EMBL" id="MBW4667374.1"/>
    </source>
</evidence>
<accession>A0A951QJB2</accession>
<protein>
    <submittedName>
        <fullName evidence="3">Mo-dependent nitrogenase C-terminal domain-containing protein</fullName>
    </submittedName>
</protein>
<evidence type="ECO:0000256" key="1">
    <source>
        <dbReference type="SAM" id="MobiDB-lite"/>
    </source>
</evidence>
<dbReference type="EMBL" id="JAHHGZ010000006">
    <property type="protein sequence ID" value="MBW4667374.1"/>
    <property type="molecule type" value="Genomic_DNA"/>
</dbReference>
<proteinExistence type="predicted"/>
<comment type="caution">
    <text evidence="3">The sequence shown here is derived from an EMBL/GenBank/DDBJ whole genome shotgun (WGS) entry which is preliminary data.</text>
</comment>
<gene>
    <name evidence="3" type="ORF">KME60_08060</name>
</gene>
<sequence>MESLNNTHHHHHHPNFHPPNSPKPGSWNILSPLRRFVDGIKVKNRRFAHLICQVIPCGCPFERNINVFGHIFHIPPICKLNPLYDNCVMLRFRALAYLADECGEDITKYIC</sequence>
<feature type="domain" description="Mo-dependent nitrogenase C-terminal" evidence="2">
    <location>
        <begin position="29"/>
        <end position="110"/>
    </location>
</feature>
<evidence type="ECO:0000259" key="2">
    <source>
        <dbReference type="Pfam" id="PF06967"/>
    </source>
</evidence>